<accession>A0A3M2RUS6</accession>
<evidence type="ECO:0000313" key="2">
    <source>
        <dbReference type="EMBL" id="RMJ09050.1"/>
    </source>
</evidence>
<gene>
    <name evidence="2" type="ORF">CDV36_011335</name>
</gene>
<evidence type="ECO:0000313" key="3">
    <source>
        <dbReference type="Proteomes" id="UP000277212"/>
    </source>
</evidence>
<dbReference type="Proteomes" id="UP000277212">
    <property type="component" value="Unassembled WGS sequence"/>
</dbReference>
<reference evidence="2 3" key="1">
    <citation type="submission" date="2017-06" db="EMBL/GenBank/DDBJ databases">
        <title>Comparative genomic analysis of Ambrosia Fusariam Clade fungi.</title>
        <authorList>
            <person name="Stajich J.E."/>
            <person name="Carrillo J."/>
            <person name="Kijimoto T."/>
            <person name="Eskalen A."/>
            <person name="O'Donnell K."/>
            <person name="Kasson M."/>
        </authorList>
    </citation>
    <scope>NUCLEOTIDE SEQUENCE [LARGE SCALE GENOMIC DNA]</scope>
    <source>
        <strain evidence="2">UCR3666</strain>
    </source>
</reference>
<comment type="caution">
    <text evidence="2">The sequence shown here is derived from an EMBL/GenBank/DDBJ whole genome shotgun (WGS) entry which is preliminary data.</text>
</comment>
<keyword evidence="3" id="KW-1185">Reference proteome</keyword>
<organism evidence="2 3">
    <name type="scientific">Fusarium kuroshium</name>
    <dbReference type="NCBI Taxonomy" id="2010991"/>
    <lineage>
        <taxon>Eukaryota</taxon>
        <taxon>Fungi</taxon>
        <taxon>Dikarya</taxon>
        <taxon>Ascomycota</taxon>
        <taxon>Pezizomycotina</taxon>
        <taxon>Sordariomycetes</taxon>
        <taxon>Hypocreomycetidae</taxon>
        <taxon>Hypocreales</taxon>
        <taxon>Nectriaceae</taxon>
        <taxon>Fusarium</taxon>
        <taxon>Fusarium solani species complex</taxon>
    </lineage>
</organism>
<proteinExistence type="predicted"/>
<dbReference type="EMBL" id="NKUJ01000259">
    <property type="protein sequence ID" value="RMJ09050.1"/>
    <property type="molecule type" value="Genomic_DNA"/>
</dbReference>
<dbReference type="AlphaFoldDB" id="A0A3M2RUS6"/>
<feature type="region of interest" description="Disordered" evidence="1">
    <location>
        <begin position="79"/>
        <end position="136"/>
    </location>
</feature>
<sequence length="136" mass="14943">MNKFMYRILESKFADDRRCVWFHGTGSAGRRNVNRLKSLAYSDAASTLSGSTVFSTSKDAQQQPAKVEAIITETKTLPNDPVQKQRRGMRQRVRDVVADLGRPPTARSDAREGRPTPNHVDVGPAPGTVLMGSTTV</sequence>
<name>A0A3M2RUS6_9HYPO</name>
<dbReference type="OrthoDB" id="5232757at2759"/>
<protein>
    <submittedName>
        <fullName evidence="2">Uncharacterized protein</fullName>
    </submittedName>
</protein>
<evidence type="ECO:0000256" key="1">
    <source>
        <dbReference type="SAM" id="MobiDB-lite"/>
    </source>
</evidence>